<proteinExistence type="inferred from homology"/>
<evidence type="ECO:0000256" key="7">
    <source>
        <dbReference type="ARBA" id="ARBA00022989"/>
    </source>
</evidence>
<evidence type="ECO:0000313" key="10">
    <source>
        <dbReference type="Proteomes" id="UP001190640"/>
    </source>
</evidence>
<feature type="transmembrane region" description="Helical" evidence="9">
    <location>
        <begin position="113"/>
        <end position="133"/>
    </location>
</feature>
<gene>
    <name evidence="11" type="primary">MRAP</name>
</gene>
<dbReference type="GO" id="GO:0072659">
    <property type="term" value="P:protein localization to plasma membrane"/>
    <property type="evidence" value="ECO:0007669"/>
    <property type="project" value="TreeGrafter"/>
</dbReference>
<dbReference type="GO" id="GO:0031780">
    <property type="term" value="F:corticotropin hormone receptor binding"/>
    <property type="evidence" value="ECO:0007669"/>
    <property type="project" value="TreeGrafter"/>
</dbReference>
<dbReference type="Proteomes" id="UP001190640">
    <property type="component" value="Chromosome 3"/>
</dbReference>
<dbReference type="InterPro" id="IPR028111">
    <property type="entry name" value="MRAP"/>
</dbReference>
<protein>
    <submittedName>
        <fullName evidence="11">Melanocortin-2 receptor accessory protein</fullName>
    </submittedName>
</protein>
<sequence length="191" mass="22154">MASPPSTTERLVEQLCRDMPRNNEPRTGKRSEVHGSMFHGMLRTMNNMVQAIPKNSFTKRYVHVRVLNWLRCTTEMANTTNSLDYVWSYEYYMGYLDLPSVDATKLKAHRYSIVIAFWIGLAAFVAFLFFILFCISQTGYTSIKNGRPHKTFPWNYSKNKHQDVVTNHAGRTLTENQVEETEDSSLSRVQK</sequence>
<dbReference type="GO" id="GO:0005886">
    <property type="term" value="C:plasma membrane"/>
    <property type="evidence" value="ECO:0007669"/>
    <property type="project" value="UniProtKB-SubCell"/>
</dbReference>
<keyword evidence="5 9" id="KW-0812">Transmembrane</keyword>
<evidence type="ECO:0000256" key="9">
    <source>
        <dbReference type="SAM" id="Phobius"/>
    </source>
</evidence>
<evidence type="ECO:0000313" key="11">
    <source>
        <dbReference type="RefSeq" id="XP_054830385.1"/>
    </source>
</evidence>
<dbReference type="GO" id="GO:0030545">
    <property type="term" value="F:signaling receptor regulator activity"/>
    <property type="evidence" value="ECO:0007669"/>
    <property type="project" value="TreeGrafter"/>
</dbReference>
<evidence type="ECO:0000256" key="8">
    <source>
        <dbReference type="ARBA" id="ARBA00023136"/>
    </source>
</evidence>
<organism evidence="10 11">
    <name type="scientific">Eublepharis macularius</name>
    <name type="common">Leopard gecko</name>
    <name type="synonym">Cyrtodactylus macularius</name>
    <dbReference type="NCBI Taxonomy" id="481883"/>
    <lineage>
        <taxon>Eukaryota</taxon>
        <taxon>Metazoa</taxon>
        <taxon>Chordata</taxon>
        <taxon>Craniata</taxon>
        <taxon>Vertebrata</taxon>
        <taxon>Euteleostomi</taxon>
        <taxon>Lepidosauria</taxon>
        <taxon>Squamata</taxon>
        <taxon>Bifurcata</taxon>
        <taxon>Gekkota</taxon>
        <taxon>Eublepharidae</taxon>
        <taxon>Eublepharinae</taxon>
        <taxon>Eublepharis</taxon>
    </lineage>
</organism>
<comment type="similarity">
    <text evidence="3">Belongs to the MRAP family.</text>
</comment>
<dbReference type="GO" id="GO:0005789">
    <property type="term" value="C:endoplasmic reticulum membrane"/>
    <property type="evidence" value="ECO:0007669"/>
    <property type="project" value="UniProtKB-SubCell"/>
</dbReference>
<evidence type="ECO:0000256" key="5">
    <source>
        <dbReference type="ARBA" id="ARBA00022692"/>
    </source>
</evidence>
<dbReference type="GeneID" id="129326246"/>
<evidence type="ECO:0000256" key="3">
    <source>
        <dbReference type="ARBA" id="ARBA00010063"/>
    </source>
</evidence>
<keyword evidence="8 9" id="KW-0472">Membrane</keyword>
<dbReference type="Pfam" id="PF15183">
    <property type="entry name" value="MRAP"/>
    <property type="match status" value="1"/>
</dbReference>
<keyword evidence="11" id="KW-0675">Receptor</keyword>
<comment type="subcellular location">
    <subcellularLocation>
        <location evidence="1">Cell membrane</location>
        <topology evidence="1">Single-pass membrane protein</topology>
    </subcellularLocation>
    <subcellularLocation>
        <location evidence="2">Endoplasmic reticulum membrane</location>
        <topology evidence="2">Single-pass membrane protein</topology>
    </subcellularLocation>
</comment>
<keyword evidence="6" id="KW-0256">Endoplasmic reticulum</keyword>
<dbReference type="AlphaFoldDB" id="A0AA97J3I1"/>
<accession>A0AA97J3I1</accession>
<dbReference type="CTD" id="56246"/>
<dbReference type="GO" id="GO:0070996">
    <property type="term" value="F:type 1 melanocortin receptor binding"/>
    <property type="evidence" value="ECO:0007669"/>
    <property type="project" value="TreeGrafter"/>
</dbReference>
<evidence type="ECO:0000256" key="4">
    <source>
        <dbReference type="ARBA" id="ARBA00022475"/>
    </source>
</evidence>
<keyword evidence="10" id="KW-1185">Reference proteome</keyword>
<keyword evidence="4" id="KW-1003">Cell membrane</keyword>
<evidence type="ECO:0000256" key="1">
    <source>
        <dbReference type="ARBA" id="ARBA00004162"/>
    </source>
</evidence>
<keyword evidence="7 9" id="KW-1133">Transmembrane helix</keyword>
<dbReference type="GO" id="GO:0031783">
    <property type="term" value="F:type 5 melanocortin receptor binding"/>
    <property type="evidence" value="ECO:0007669"/>
    <property type="project" value="TreeGrafter"/>
</dbReference>
<dbReference type="GO" id="GO:0106070">
    <property type="term" value="P:regulation of adenylate cyclase-activating G protein-coupled receptor signaling pathway"/>
    <property type="evidence" value="ECO:0007669"/>
    <property type="project" value="TreeGrafter"/>
</dbReference>
<dbReference type="GO" id="GO:0031781">
    <property type="term" value="F:type 3 melanocortin receptor binding"/>
    <property type="evidence" value="ECO:0007669"/>
    <property type="project" value="TreeGrafter"/>
</dbReference>
<dbReference type="PANTHER" id="PTHR28675">
    <property type="entry name" value="MELANOCORTIN-2 RECEPTOR ACCESSORY PROTEIN 2"/>
    <property type="match status" value="1"/>
</dbReference>
<evidence type="ECO:0000256" key="6">
    <source>
        <dbReference type="ARBA" id="ARBA00022824"/>
    </source>
</evidence>
<name>A0AA97J3I1_EUBMA</name>
<dbReference type="RefSeq" id="XP_054830385.1">
    <property type="nucleotide sequence ID" value="XM_054974410.1"/>
</dbReference>
<evidence type="ECO:0000256" key="2">
    <source>
        <dbReference type="ARBA" id="ARBA00004389"/>
    </source>
</evidence>
<dbReference type="PANTHER" id="PTHR28675:SF2">
    <property type="entry name" value="MELANOCORTIN-2 RECEPTOR ACCESSORY PROTEIN"/>
    <property type="match status" value="1"/>
</dbReference>
<dbReference type="KEGG" id="emc:129326246"/>
<reference evidence="11" key="1">
    <citation type="submission" date="2025-08" db="UniProtKB">
        <authorList>
            <consortium name="RefSeq"/>
        </authorList>
    </citation>
    <scope>IDENTIFICATION</scope>
    <source>
        <tissue evidence="11">Blood</tissue>
    </source>
</reference>
<dbReference type="GO" id="GO:0031782">
    <property type="term" value="F:type 4 melanocortin receptor binding"/>
    <property type="evidence" value="ECO:0007669"/>
    <property type="project" value="TreeGrafter"/>
</dbReference>